<dbReference type="CDD" id="cd02062">
    <property type="entry name" value="Nitro_FMN_reductase"/>
    <property type="match status" value="1"/>
</dbReference>
<dbReference type="InterPro" id="IPR023312">
    <property type="entry name" value="Put_nitroreductase_C_bac"/>
</dbReference>
<dbReference type="GO" id="GO:0016491">
    <property type="term" value="F:oxidoreductase activity"/>
    <property type="evidence" value="ECO:0007669"/>
    <property type="project" value="UniProtKB-KW"/>
</dbReference>
<dbReference type="SUPFAM" id="SSF55469">
    <property type="entry name" value="FMN-dependent nitroreductase-like"/>
    <property type="match status" value="1"/>
</dbReference>
<dbReference type="Gene3D" id="3.40.109.10">
    <property type="entry name" value="NADH Oxidase"/>
    <property type="match status" value="1"/>
</dbReference>
<dbReference type="EMBL" id="DXAN01000007">
    <property type="protein sequence ID" value="HJA08274.1"/>
    <property type="molecule type" value="Genomic_DNA"/>
</dbReference>
<accession>A0A9D2HD17</accession>
<sequence>MTLTELIVTSRTCRRFQSSVGLTEGILADLVNMARLSPNARNAQALRYAIVTEPAARREVFGLLTLGGAFKPEQRPTVEQQPGGYIVVLGPEKLDAFGLMDVGIAAQSVNLAANASGLACCMVGAFNKPALRKLLDAPADLDPKLVLALGVPAEDRQIAPLDEHGDTAYFRDDHGVHWVPKRALEDLIVIRR</sequence>
<name>A0A9D2HD17_9BACT</name>
<dbReference type="PANTHER" id="PTHR43673">
    <property type="entry name" value="NAD(P)H NITROREDUCTASE YDGI-RELATED"/>
    <property type="match status" value="1"/>
</dbReference>
<reference evidence="4" key="1">
    <citation type="journal article" date="2021" name="PeerJ">
        <title>Extensive microbial diversity within the chicken gut microbiome revealed by metagenomics and culture.</title>
        <authorList>
            <person name="Gilroy R."/>
            <person name="Ravi A."/>
            <person name="Getino M."/>
            <person name="Pursley I."/>
            <person name="Horton D.L."/>
            <person name="Alikhan N.F."/>
            <person name="Baker D."/>
            <person name="Gharbi K."/>
            <person name="Hall N."/>
            <person name="Watson M."/>
            <person name="Adriaenssens E.M."/>
            <person name="Foster-Nyarko E."/>
            <person name="Jarju S."/>
            <person name="Secka A."/>
            <person name="Antonio M."/>
            <person name="Oren A."/>
            <person name="Chaudhuri R.R."/>
            <person name="La Ragione R."/>
            <person name="Hildebrand F."/>
            <person name="Pallen M.J."/>
        </authorList>
    </citation>
    <scope>NUCLEOTIDE SEQUENCE</scope>
    <source>
        <strain evidence="4">CHK186-16707</strain>
    </source>
</reference>
<dbReference type="Proteomes" id="UP000824225">
    <property type="component" value="Unassembled WGS sequence"/>
</dbReference>
<dbReference type="Pfam" id="PF00881">
    <property type="entry name" value="Nitroreductase"/>
    <property type="match status" value="1"/>
</dbReference>
<evidence type="ECO:0000256" key="2">
    <source>
        <dbReference type="ARBA" id="ARBA00023002"/>
    </source>
</evidence>
<comment type="caution">
    <text evidence="4">The sequence shown here is derived from an EMBL/GenBank/DDBJ whole genome shotgun (WGS) entry which is preliminary data.</text>
</comment>
<evidence type="ECO:0000313" key="5">
    <source>
        <dbReference type="Proteomes" id="UP000824225"/>
    </source>
</evidence>
<proteinExistence type="inferred from homology"/>
<organism evidence="4 5">
    <name type="scientific">Candidatus Mailhella merdigallinarum</name>
    <dbReference type="NCBI Taxonomy" id="2838658"/>
    <lineage>
        <taxon>Bacteria</taxon>
        <taxon>Pseudomonadati</taxon>
        <taxon>Thermodesulfobacteriota</taxon>
        <taxon>Desulfovibrionia</taxon>
        <taxon>Desulfovibrionales</taxon>
        <taxon>Desulfovibrionaceae</taxon>
        <taxon>Mailhella</taxon>
    </lineage>
</organism>
<keyword evidence="2" id="KW-0560">Oxidoreductase</keyword>
<feature type="domain" description="Nitroreductase" evidence="3">
    <location>
        <begin position="11"/>
        <end position="150"/>
    </location>
</feature>
<dbReference type="AlphaFoldDB" id="A0A9D2HD17"/>
<comment type="similarity">
    <text evidence="1">Belongs to the nitroreductase family.</text>
</comment>
<dbReference type="InterPro" id="IPR000415">
    <property type="entry name" value="Nitroreductase-like"/>
</dbReference>
<gene>
    <name evidence="4" type="ORF">H9962_03675</name>
</gene>
<evidence type="ECO:0000256" key="1">
    <source>
        <dbReference type="ARBA" id="ARBA00007118"/>
    </source>
</evidence>
<dbReference type="PANTHER" id="PTHR43673:SF10">
    <property type="entry name" value="NADH DEHYDROGENASE_NAD(P)H NITROREDUCTASE XCC3605-RELATED"/>
    <property type="match status" value="1"/>
</dbReference>
<dbReference type="Gene3D" id="2.20.180.10">
    <property type="entry name" value="putative fmn-dependent nitroreductase like domains"/>
    <property type="match status" value="1"/>
</dbReference>
<evidence type="ECO:0000313" key="4">
    <source>
        <dbReference type="EMBL" id="HJA08274.1"/>
    </source>
</evidence>
<dbReference type="InterPro" id="IPR029479">
    <property type="entry name" value="Nitroreductase"/>
</dbReference>
<reference evidence="4" key="2">
    <citation type="submission" date="2021-04" db="EMBL/GenBank/DDBJ databases">
        <authorList>
            <person name="Gilroy R."/>
        </authorList>
    </citation>
    <scope>NUCLEOTIDE SEQUENCE</scope>
    <source>
        <strain evidence="4">CHK186-16707</strain>
    </source>
</reference>
<evidence type="ECO:0000259" key="3">
    <source>
        <dbReference type="Pfam" id="PF00881"/>
    </source>
</evidence>
<protein>
    <submittedName>
        <fullName evidence="4">Nitroreductase family protein</fullName>
    </submittedName>
</protein>